<comment type="caution">
    <text evidence="3">The sequence shown here is derived from an EMBL/GenBank/DDBJ whole genome shotgun (WGS) entry which is preliminary data.</text>
</comment>
<comment type="similarity">
    <text evidence="1">Belongs to the LDH2/MDH2 oxidoreductase family.</text>
</comment>
<dbReference type="RefSeq" id="WP_252818830.1">
    <property type="nucleotide sequence ID" value="NZ_JAMXQS010000005.1"/>
</dbReference>
<dbReference type="InterPro" id="IPR036111">
    <property type="entry name" value="Mal/L-sulfo/L-lacto_DH-like_sf"/>
</dbReference>
<dbReference type="Gene3D" id="1.10.1530.10">
    <property type="match status" value="1"/>
</dbReference>
<dbReference type="PANTHER" id="PTHR11091:SF0">
    <property type="entry name" value="MALATE DEHYDROGENASE"/>
    <property type="match status" value="1"/>
</dbReference>
<protein>
    <submittedName>
        <fullName evidence="3">Ldh family oxidoreductase</fullName>
    </submittedName>
</protein>
<dbReference type="Pfam" id="PF02615">
    <property type="entry name" value="Ldh_2"/>
    <property type="match status" value="1"/>
</dbReference>
<dbReference type="InterPro" id="IPR043143">
    <property type="entry name" value="Mal/L-sulf/L-lact_DH-like_NADP"/>
</dbReference>
<dbReference type="EMBL" id="JAMXQS010000005">
    <property type="protein sequence ID" value="MCO6050298.1"/>
    <property type="molecule type" value="Genomic_DNA"/>
</dbReference>
<evidence type="ECO:0000313" key="4">
    <source>
        <dbReference type="Proteomes" id="UP001205906"/>
    </source>
</evidence>
<dbReference type="SUPFAM" id="SSF89733">
    <property type="entry name" value="L-sulfolactate dehydrogenase-like"/>
    <property type="match status" value="1"/>
</dbReference>
<dbReference type="InterPro" id="IPR043144">
    <property type="entry name" value="Mal/L-sulf/L-lact_DH-like_ah"/>
</dbReference>
<sequence>MIVSADMMRELIETRLRELDVSQADASCQAMILVEAELRGHSSHGLQRLPRILLRIANGLCDPSKSGTHCWRSQAILEVDGENGLGPVVADKALDALISRTNETGIAVAAITRANHLGMLAPYVEKVARVGFVAIALSSSEALVHPFGGTRAMLGTNPIAIAVPTAREPFVLDLATSVVSMGRVHHYAASGKPLEPNWARDRFGQPTTDAEAAKHGALAPFGDAKGYGLGLAFELLVASIVGSVPAPGIRGTLDAQHPCNKGDVFLTIQPNGARNLIELLADFLDDVRRSEDAAERAIRIPGDGSRERRAKSLATGIEIDAELWQRLQDYAPLQPFAA</sequence>
<dbReference type="InterPro" id="IPR003767">
    <property type="entry name" value="Malate/L-lactate_DH-like"/>
</dbReference>
<organism evidence="3 4">
    <name type="scientific">Mesorhizobium liriopis</name>
    <dbReference type="NCBI Taxonomy" id="2953882"/>
    <lineage>
        <taxon>Bacteria</taxon>
        <taxon>Pseudomonadati</taxon>
        <taxon>Pseudomonadota</taxon>
        <taxon>Alphaproteobacteria</taxon>
        <taxon>Hyphomicrobiales</taxon>
        <taxon>Phyllobacteriaceae</taxon>
        <taxon>Mesorhizobium</taxon>
    </lineage>
</organism>
<keyword evidence="2" id="KW-0560">Oxidoreductase</keyword>
<accession>A0ABT1C641</accession>
<evidence type="ECO:0000256" key="2">
    <source>
        <dbReference type="ARBA" id="ARBA00023002"/>
    </source>
</evidence>
<keyword evidence="4" id="KW-1185">Reference proteome</keyword>
<dbReference type="Gene3D" id="3.30.60.50">
    <property type="entry name" value="Hypothetical oxidoreductase yiak, domain 3"/>
    <property type="match status" value="1"/>
</dbReference>
<name>A0ABT1C641_9HYPH</name>
<dbReference type="PANTHER" id="PTHR11091">
    <property type="entry name" value="OXIDOREDUCTASE-RELATED"/>
    <property type="match status" value="1"/>
</dbReference>
<dbReference type="Proteomes" id="UP001205906">
    <property type="component" value="Unassembled WGS sequence"/>
</dbReference>
<reference evidence="3 4" key="1">
    <citation type="submission" date="2022-06" db="EMBL/GenBank/DDBJ databases">
        <title>Mesorhizobium sp. strain RP14 Genome sequencing and assembly.</title>
        <authorList>
            <person name="Kim I."/>
        </authorList>
    </citation>
    <scope>NUCLEOTIDE SEQUENCE [LARGE SCALE GENOMIC DNA]</scope>
    <source>
        <strain evidence="4">RP14(2022)</strain>
    </source>
</reference>
<dbReference type="Gene3D" id="3.30.1370.60">
    <property type="entry name" value="Hypothetical oxidoreductase yiak, domain 2"/>
    <property type="match status" value="1"/>
</dbReference>
<proteinExistence type="inferred from homology"/>
<evidence type="ECO:0000313" key="3">
    <source>
        <dbReference type="EMBL" id="MCO6050298.1"/>
    </source>
</evidence>
<gene>
    <name evidence="3" type="ORF">NGM99_10935</name>
</gene>
<evidence type="ECO:0000256" key="1">
    <source>
        <dbReference type="ARBA" id="ARBA00006056"/>
    </source>
</evidence>